<dbReference type="GO" id="GO:0005506">
    <property type="term" value="F:iron ion binding"/>
    <property type="evidence" value="ECO:0007669"/>
    <property type="project" value="InterPro"/>
</dbReference>
<dbReference type="SUPFAM" id="SSF48264">
    <property type="entry name" value="Cytochrome P450"/>
    <property type="match status" value="1"/>
</dbReference>
<dbReference type="InterPro" id="IPR002401">
    <property type="entry name" value="Cyt_P450_E_grp-I"/>
</dbReference>
<dbReference type="InterPro" id="IPR017972">
    <property type="entry name" value="Cyt_P450_CS"/>
</dbReference>
<dbReference type="InterPro" id="IPR001128">
    <property type="entry name" value="Cyt_P450"/>
</dbReference>
<evidence type="ECO:0000256" key="10">
    <source>
        <dbReference type="SAM" id="Phobius"/>
    </source>
</evidence>
<organism evidence="11 12">
    <name type="scientific">Kalanchoe fedtschenkoi</name>
    <name type="common">Lavender scallops</name>
    <name type="synonym">South American air plant</name>
    <dbReference type="NCBI Taxonomy" id="63787"/>
    <lineage>
        <taxon>Eukaryota</taxon>
        <taxon>Viridiplantae</taxon>
        <taxon>Streptophyta</taxon>
        <taxon>Embryophyta</taxon>
        <taxon>Tracheophyta</taxon>
        <taxon>Spermatophyta</taxon>
        <taxon>Magnoliopsida</taxon>
        <taxon>eudicotyledons</taxon>
        <taxon>Gunneridae</taxon>
        <taxon>Pentapetalae</taxon>
        <taxon>Saxifragales</taxon>
        <taxon>Crassulaceae</taxon>
        <taxon>Kalanchoe</taxon>
    </lineage>
</organism>
<dbReference type="Gramene" id="Kaladp0488s0020.1.v1.1">
    <property type="protein sequence ID" value="Kaladp0488s0020.1.v1.1"/>
    <property type="gene ID" value="Kaladp0488s0020.v1.1"/>
</dbReference>
<dbReference type="GO" id="GO:0004497">
    <property type="term" value="F:monooxygenase activity"/>
    <property type="evidence" value="ECO:0007669"/>
    <property type="project" value="UniProtKB-KW"/>
</dbReference>
<evidence type="ECO:0000256" key="8">
    <source>
        <dbReference type="PIRSR" id="PIRSR602401-1"/>
    </source>
</evidence>
<evidence type="ECO:0000256" key="9">
    <source>
        <dbReference type="RuleBase" id="RU000461"/>
    </source>
</evidence>
<evidence type="ECO:0000256" key="5">
    <source>
        <dbReference type="ARBA" id="ARBA00023002"/>
    </source>
</evidence>
<dbReference type="FunFam" id="1.10.630.10:FF:000126">
    <property type="entry name" value="Predicted protein"/>
    <property type="match status" value="1"/>
</dbReference>
<dbReference type="Proteomes" id="UP000594263">
    <property type="component" value="Unplaced"/>
</dbReference>
<feature type="transmembrane region" description="Helical" evidence="10">
    <location>
        <begin position="20"/>
        <end position="41"/>
    </location>
</feature>
<evidence type="ECO:0000256" key="7">
    <source>
        <dbReference type="ARBA" id="ARBA00023033"/>
    </source>
</evidence>
<evidence type="ECO:0008006" key="13">
    <source>
        <dbReference type="Google" id="ProtNLM"/>
    </source>
</evidence>
<dbReference type="PANTHER" id="PTHR47951">
    <property type="entry name" value="OS08G0547900 PROTEIN"/>
    <property type="match status" value="1"/>
</dbReference>
<comment type="cofactor">
    <cofactor evidence="1 8">
        <name>heme</name>
        <dbReference type="ChEBI" id="CHEBI:30413"/>
    </cofactor>
</comment>
<feature type="binding site" description="axial binding residue" evidence="8">
    <location>
        <position position="466"/>
    </location>
    <ligand>
        <name>heme</name>
        <dbReference type="ChEBI" id="CHEBI:30413"/>
    </ligand>
    <ligandPart>
        <name>Fe</name>
        <dbReference type="ChEBI" id="CHEBI:18248"/>
    </ligandPart>
</feature>
<keyword evidence="10" id="KW-0812">Transmembrane</keyword>
<dbReference type="PANTHER" id="PTHR47951:SF7">
    <property type="entry name" value="FLAVONOID 3',5'-HYDROXYLASE-LIKE ISOFORM X1"/>
    <property type="match status" value="1"/>
</dbReference>
<dbReference type="PRINTS" id="PR00385">
    <property type="entry name" value="P450"/>
</dbReference>
<dbReference type="Pfam" id="PF00067">
    <property type="entry name" value="p450"/>
    <property type="match status" value="1"/>
</dbReference>
<proteinExistence type="inferred from homology"/>
<dbReference type="EnsemblPlants" id="Kaladp0488s0020.1.v1.1">
    <property type="protein sequence ID" value="Kaladp0488s0020.1.v1.1"/>
    <property type="gene ID" value="Kaladp0488s0020.v1.1"/>
</dbReference>
<protein>
    <recommendedName>
        <fullName evidence="13">Cytochrome P450</fullName>
    </recommendedName>
</protein>
<dbReference type="Gene3D" id="1.10.630.10">
    <property type="entry name" value="Cytochrome P450"/>
    <property type="match status" value="1"/>
</dbReference>
<evidence type="ECO:0000313" key="12">
    <source>
        <dbReference type="Proteomes" id="UP000594263"/>
    </source>
</evidence>
<dbReference type="InterPro" id="IPR036396">
    <property type="entry name" value="Cyt_P450_sf"/>
</dbReference>
<comment type="similarity">
    <text evidence="2 9">Belongs to the cytochrome P450 family.</text>
</comment>
<evidence type="ECO:0000256" key="6">
    <source>
        <dbReference type="ARBA" id="ARBA00023004"/>
    </source>
</evidence>
<keyword evidence="12" id="KW-1185">Reference proteome</keyword>
<evidence type="ECO:0000256" key="1">
    <source>
        <dbReference type="ARBA" id="ARBA00001971"/>
    </source>
</evidence>
<keyword evidence="10" id="KW-1133">Transmembrane helix</keyword>
<keyword evidence="4 8" id="KW-0479">Metal-binding</keyword>
<sequence length="528" mass="59072">MSFVQLLDGFAAAGGSNKQLLQALTALFVAVFSIFCAWKIARGFRKPPFPLPPGPRGLPIVGYLPFLGTDLHVAFENLASLYGPVFKLRLGTKLCVVVSSPAAVKEIVRDKDTIFANRDPSIGALIATYGAQDIAFADYGPDWRKLRKQFVQEMLTKASLDACYDKRREGVRMGIREVYRRNGEPVNVGQVLVVTLVDSVVRTVWGGSILEDHQDSSVKGSELKQLLTEFITLLGCFNLSDYFPALAWLDLQGVARRMTKVSAHIDSILDKAINERQQFRATACVDGSRRRDLLQYLLDLKDSEDPASSLSMTQLKALLTDVVIGATDTTTTIIEWALSELLKNPENLEQVYQELNQVVGLDSMVEESHLPKLHYLNAVLKETHRLHPGVPLLVPRRPSQTTDLCGYTIPQGTKIFINVWAIHRDAQFWEEPQSFRPERFLDPAAKWDYAGNDFRYLPFGSGRRVCAGLPLAERMQMYTLASFLHCFKWDVPQGEEIELSETFGIVLKKAVPLVAVPTPRLSDLKLYA</sequence>
<dbReference type="PRINTS" id="PR00463">
    <property type="entry name" value="EP450I"/>
</dbReference>
<dbReference type="GO" id="GO:0020037">
    <property type="term" value="F:heme binding"/>
    <property type="evidence" value="ECO:0007669"/>
    <property type="project" value="InterPro"/>
</dbReference>
<keyword evidence="10" id="KW-0472">Membrane</keyword>
<dbReference type="PROSITE" id="PS00086">
    <property type="entry name" value="CYTOCHROME_P450"/>
    <property type="match status" value="1"/>
</dbReference>
<accession>A0A7N0VAG2</accession>
<dbReference type="AlphaFoldDB" id="A0A7N0VAG2"/>
<dbReference type="OMA" id="IGHRVEK"/>
<evidence type="ECO:0000313" key="11">
    <source>
        <dbReference type="EnsemblPlants" id="Kaladp0488s0020.1.v1.1"/>
    </source>
</evidence>
<keyword evidence="6 8" id="KW-0408">Iron</keyword>
<reference evidence="11" key="1">
    <citation type="submission" date="2021-01" db="UniProtKB">
        <authorList>
            <consortium name="EnsemblPlants"/>
        </authorList>
    </citation>
    <scope>IDENTIFICATION</scope>
</reference>
<name>A0A7N0VAG2_KALFE</name>
<dbReference type="GO" id="GO:0016705">
    <property type="term" value="F:oxidoreductase activity, acting on paired donors, with incorporation or reduction of molecular oxygen"/>
    <property type="evidence" value="ECO:0007669"/>
    <property type="project" value="InterPro"/>
</dbReference>
<evidence type="ECO:0000256" key="4">
    <source>
        <dbReference type="ARBA" id="ARBA00022723"/>
    </source>
</evidence>
<keyword evidence="7 9" id="KW-0503">Monooxygenase</keyword>
<keyword evidence="5 9" id="KW-0560">Oxidoreductase</keyword>
<keyword evidence="3 8" id="KW-0349">Heme</keyword>
<evidence type="ECO:0000256" key="2">
    <source>
        <dbReference type="ARBA" id="ARBA00010617"/>
    </source>
</evidence>
<evidence type="ECO:0000256" key="3">
    <source>
        <dbReference type="ARBA" id="ARBA00022617"/>
    </source>
</evidence>